<dbReference type="GO" id="GO:0000150">
    <property type="term" value="F:DNA strand exchange activity"/>
    <property type="evidence" value="ECO:0007669"/>
    <property type="project" value="InterPro"/>
</dbReference>
<gene>
    <name evidence="2" type="ORF">AS156_09950</name>
</gene>
<reference evidence="2 3" key="1">
    <citation type="submission" date="2015-11" db="EMBL/GenBank/DDBJ databases">
        <title>Draft Genome Sequence of the Strain BR 10303 (Bradyrhizobium sp.) isolated from nodules of Centrolobium paraense.</title>
        <authorList>
            <person name="Zelli J.E."/>
            <person name="Simoes-Araujo J.L."/>
            <person name="Barauna A.C."/>
            <person name="Silva K."/>
        </authorList>
    </citation>
    <scope>NUCLEOTIDE SEQUENCE [LARGE SCALE GENOMIC DNA]</scope>
    <source>
        <strain evidence="2 3">BR 10303</strain>
    </source>
</reference>
<comment type="caution">
    <text evidence="2">The sequence shown here is derived from an EMBL/GenBank/DDBJ whole genome shotgun (WGS) entry which is preliminary data.</text>
</comment>
<dbReference type="EMBL" id="LNCU01000081">
    <property type="protein sequence ID" value="KWV52942.1"/>
    <property type="molecule type" value="Genomic_DNA"/>
</dbReference>
<organism evidence="2 3">
    <name type="scientific">Bradyrhizobium macuxiense</name>
    <dbReference type="NCBI Taxonomy" id="1755647"/>
    <lineage>
        <taxon>Bacteria</taxon>
        <taxon>Pseudomonadati</taxon>
        <taxon>Pseudomonadota</taxon>
        <taxon>Alphaproteobacteria</taxon>
        <taxon>Hyphomicrobiales</taxon>
        <taxon>Nitrobacteraceae</taxon>
        <taxon>Bradyrhizobium</taxon>
    </lineage>
</organism>
<dbReference type="InterPro" id="IPR009057">
    <property type="entry name" value="Homeodomain-like_sf"/>
</dbReference>
<dbReference type="GO" id="GO:0003677">
    <property type="term" value="F:DNA binding"/>
    <property type="evidence" value="ECO:0007669"/>
    <property type="project" value="InterPro"/>
</dbReference>
<dbReference type="RefSeq" id="WP_066509391.1">
    <property type="nucleotide sequence ID" value="NZ_LNCU01000081.1"/>
</dbReference>
<sequence length="109" mass="12326">MTRERRAKDAADAFQLLRAFRSLDLPTRRRVVEIVEAMTEKEAPANRGRRPSYSRTQLRLVQEMLAKDVSDAEIAKATGLSRSAVYRIRRDPAGAEAALARWGAVDRSR</sequence>
<dbReference type="Proteomes" id="UP000057737">
    <property type="component" value="Unassembled WGS sequence"/>
</dbReference>
<accession>A0A120FLX5</accession>
<dbReference type="SUPFAM" id="SSF46689">
    <property type="entry name" value="Homeodomain-like"/>
    <property type="match status" value="1"/>
</dbReference>
<name>A0A120FLX5_9BRAD</name>
<proteinExistence type="predicted"/>
<dbReference type="Gene3D" id="1.10.10.60">
    <property type="entry name" value="Homeodomain-like"/>
    <property type="match status" value="1"/>
</dbReference>
<dbReference type="AlphaFoldDB" id="A0A120FLX5"/>
<feature type="domain" description="Resolvase HTH" evidence="1">
    <location>
        <begin position="48"/>
        <end position="88"/>
    </location>
</feature>
<evidence type="ECO:0000313" key="3">
    <source>
        <dbReference type="Proteomes" id="UP000057737"/>
    </source>
</evidence>
<evidence type="ECO:0000313" key="2">
    <source>
        <dbReference type="EMBL" id="KWV52942.1"/>
    </source>
</evidence>
<dbReference type="Pfam" id="PF02796">
    <property type="entry name" value="HTH_7"/>
    <property type="match status" value="1"/>
</dbReference>
<keyword evidence="3" id="KW-1185">Reference proteome</keyword>
<dbReference type="InterPro" id="IPR006120">
    <property type="entry name" value="Resolvase_HTH_dom"/>
</dbReference>
<protein>
    <recommendedName>
        <fullName evidence="1">Resolvase HTH domain-containing protein</fullName>
    </recommendedName>
</protein>
<evidence type="ECO:0000259" key="1">
    <source>
        <dbReference type="Pfam" id="PF02796"/>
    </source>
</evidence>